<dbReference type="PaxDb" id="3218-PP1S59_357V6.1"/>
<dbReference type="Gramene" id="Pp3c1_22110V3.1">
    <property type="protein sequence ID" value="PAC:32971948.CDS.1"/>
    <property type="gene ID" value="Pp3c1_22110"/>
</dbReference>
<dbReference type="EnsemblPlants" id="Pp3c1_22110V3.2">
    <property type="protein sequence ID" value="PAC:32971949.CDS.1"/>
    <property type="gene ID" value="Pp3c1_22110"/>
</dbReference>
<reference evidence="2" key="3">
    <citation type="submission" date="2020-12" db="UniProtKB">
        <authorList>
            <consortium name="EnsemblPlants"/>
        </authorList>
    </citation>
    <scope>IDENTIFICATION</scope>
</reference>
<accession>A0A2K1L947</accession>
<evidence type="ECO:0000313" key="3">
    <source>
        <dbReference type="Proteomes" id="UP000006727"/>
    </source>
</evidence>
<name>A0A2K1L947_PHYPA</name>
<organism evidence="1">
    <name type="scientific">Physcomitrium patens</name>
    <name type="common">Spreading-leaved earth moss</name>
    <name type="synonym">Physcomitrella patens</name>
    <dbReference type="NCBI Taxonomy" id="3218"/>
    <lineage>
        <taxon>Eukaryota</taxon>
        <taxon>Viridiplantae</taxon>
        <taxon>Streptophyta</taxon>
        <taxon>Embryophyta</taxon>
        <taxon>Bryophyta</taxon>
        <taxon>Bryophytina</taxon>
        <taxon>Bryopsida</taxon>
        <taxon>Funariidae</taxon>
        <taxon>Funariales</taxon>
        <taxon>Funariaceae</taxon>
        <taxon>Physcomitrium</taxon>
    </lineage>
</organism>
<reference evidence="1 3" key="2">
    <citation type="journal article" date="2018" name="Plant J.">
        <title>The Physcomitrella patens chromosome-scale assembly reveals moss genome structure and evolution.</title>
        <authorList>
            <person name="Lang D."/>
            <person name="Ullrich K.K."/>
            <person name="Murat F."/>
            <person name="Fuchs J."/>
            <person name="Jenkins J."/>
            <person name="Haas F.B."/>
            <person name="Piednoel M."/>
            <person name="Gundlach H."/>
            <person name="Van Bel M."/>
            <person name="Meyberg R."/>
            <person name="Vives C."/>
            <person name="Morata J."/>
            <person name="Symeonidi A."/>
            <person name="Hiss M."/>
            <person name="Muchero W."/>
            <person name="Kamisugi Y."/>
            <person name="Saleh O."/>
            <person name="Blanc G."/>
            <person name="Decker E.L."/>
            <person name="van Gessel N."/>
            <person name="Grimwood J."/>
            <person name="Hayes R.D."/>
            <person name="Graham S.W."/>
            <person name="Gunter L.E."/>
            <person name="McDaniel S.F."/>
            <person name="Hoernstein S.N.W."/>
            <person name="Larsson A."/>
            <person name="Li F.W."/>
            <person name="Perroud P.F."/>
            <person name="Phillips J."/>
            <person name="Ranjan P."/>
            <person name="Rokshar D.S."/>
            <person name="Rothfels C.J."/>
            <person name="Schneider L."/>
            <person name="Shu S."/>
            <person name="Stevenson D.W."/>
            <person name="Thummler F."/>
            <person name="Tillich M."/>
            <person name="Villarreal Aguilar J.C."/>
            <person name="Widiez T."/>
            <person name="Wong G.K."/>
            <person name="Wymore A."/>
            <person name="Zhang Y."/>
            <person name="Zimmer A.D."/>
            <person name="Quatrano R.S."/>
            <person name="Mayer K.F.X."/>
            <person name="Goodstein D."/>
            <person name="Casacuberta J.M."/>
            <person name="Vandepoele K."/>
            <person name="Reski R."/>
            <person name="Cuming A.C."/>
            <person name="Tuskan G.A."/>
            <person name="Maumus F."/>
            <person name="Salse J."/>
            <person name="Schmutz J."/>
            <person name="Rensing S.A."/>
        </authorList>
    </citation>
    <scope>NUCLEOTIDE SEQUENCE [LARGE SCALE GENOMIC DNA]</scope>
    <source>
        <strain evidence="2 3">cv. Gransden 2004</strain>
    </source>
</reference>
<evidence type="ECO:0000313" key="1">
    <source>
        <dbReference type="EMBL" id="PNR62560.1"/>
    </source>
</evidence>
<dbReference type="InParanoid" id="A0A2K1L947"/>
<gene>
    <name evidence="1" type="ORF">PHYPA_000984</name>
</gene>
<dbReference type="EnsemblPlants" id="Pp3c1_22110V3.1">
    <property type="protein sequence ID" value="PAC:32971948.CDS.1"/>
    <property type="gene ID" value="Pp3c1_22110"/>
</dbReference>
<protein>
    <submittedName>
        <fullName evidence="1 2">Uncharacterized protein</fullName>
    </submittedName>
</protein>
<dbReference type="EMBL" id="ABEU02000001">
    <property type="protein sequence ID" value="PNR62560.1"/>
    <property type="molecule type" value="Genomic_DNA"/>
</dbReference>
<dbReference type="AlphaFoldDB" id="A0A2K1L947"/>
<evidence type="ECO:0000313" key="2">
    <source>
        <dbReference type="EnsemblPlants" id="PAC:32971948.CDS.1"/>
    </source>
</evidence>
<sequence>MRLNSLVRIAAISFADAMAGFNPFVGNLLGESVRNFGICKMDYLTSVMSVYW</sequence>
<proteinExistence type="predicted"/>
<dbReference type="Gramene" id="Pp3c1_22110V3.2">
    <property type="protein sequence ID" value="PAC:32971949.CDS.1"/>
    <property type="gene ID" value="Pp3c1_22110"/>
</dbReference>
<keyword evidence="3" id="KW-1185">Reference proteome</keyword>
<dbReference type="Proteomes" id="UP000006727">
    <property type="component" value="Chromosome 1"/>
</dbReference>
<reference evidence="1 3" key="1">
    <citation type="journal article" date="2008" name="Science">
        <title>The Physcomitrella genome reveals evolutionary insights into the conquest of land by plants.</title>
        <authorList>
            <person name="Rensing S."/>
            <person name="Lang D."/>
            <person name="Zimmer A."/>
            <person name="Terry A."/>
            <person name="Salamov A."/>
            <person name="Shapiro H."/>
            <person name="Nishiyama T."/>
            <person name="Perroud P.-F."/>
            <person name="Lindquist E."/>
            <person name="Kamisugi Y."/>
            <person name="Tanahashi T."/>
            <person name="Sakakibara K."/>
            <person name="Fujita T."/>
            <person name="Oishi K."/>
            <person name="Shin-I T."/>
            <person name="Kuroki Y."/>
            <person name="Toyoda A."/>
            <person name="Suzuki Y."/>
            <person name="Hashimoto A."/>
            <person name="Yamaguchi K."/>
            <person name="Sugano A."/>
            <person name="Kohara Y."/>
            <person name="Fujiyama A."/>
            <person name="Anterola A."/>
            <person name="Aoki S."/>
            <person name="Ashton N."/>
            <person name="Barbazuk W.B."/>
            <person name="Barker E."/>
            <person name="Bennetzen J."/>
            <person name="Bezanilla M."/>
            <person name="Blankenship R."/>
            <person name="Cho S.H."/>
            <person name="Dutcher S."/>
            <person name="Estelle M."/>
            <person name="Fawcett J.A."/>
            <person name="Gundlach H."/>
            <person name="Hanada K."/>
            <person name="Heyl A."/>
            <person name="Hicks K.A."/>
            <person name="Hugh J."/>
            <person name="Lohr M."/>
            <person name="Mayer K."/>
            <person name="Melkozernov A."/>
            <person name="Murata T."/>
            <person name="Nelson D."/>
            <person name="Pils B."/>
            <person name="Prigge M."/>
            <person name="Reiss B."/>
            <person name="Renner T."/>
            <person name="Rombauts S."/>
            <person name="Rushton P."/>
            <person name="Sanderfoot A."/>
            <person name="Schween G."/>
            <person name="Shiu S.-H."/>
            <person name="Stueber K."/>
            <person name="Theodoulou F.L."/>
            <person name="Tu H."/>
            <person name="Van de Peer Y."/>
            <person name="Verrier P.J."/>
            <person name="Waters E."/>
            <person name="Wood A."/>
            <person name="Yang L."/>
            <person name="Cove D."/>
            <person name="Cuming A."/>
            <person name="Hasebe M."/>
            <person name="Lucas S."/>
            <person name="Mishler D.B."/>
            <person name="Reski R."/>
            <person name="Grigoriev I."/>
            <person name="Quatrano R.S."/>
            <person name="Boore J.L."/>
        </authorList>
    </citation>
    <scope>NUCLEOTIDE SEQUENCE [LARGE SCALE GENOMIC DNA]</scope>
    <source>
        <strain evidence="2 3">cv. Gransden 2004</strain>
    </source>
</reference>